<feature type="transmembrane region" description="Helical" evidence="1">
    <location>
        <begin position="49"/>
        <end position="67"/>
    </location>
</feature>
<name>A0A916VEP3_9BACL</name>
<evidence type="ECO:0000256" key="1">
    <source>
        <dbReference type="SAM" id="Phobius"/>
    </source>
</evidence>
<keyword evidence="1" id="KW-0812">Transmembrane</keyword>
<dbReference type="Proteomes" id="UP000654993">
    <property type="component" value="Unassembled WGS sequence"/>
</dbReference>
<keyword evidence="3" id="KW-1185">Reference proteome</keyword>
<reference evidence="2" key="1">
    <citation type="submission" date="2020-08" db="EMBL/GenBank/DDBJ databases">
        <authorList>
            <person name="Uke A."/>
            <person name="Chhe C."/>
            <person name="Baramee S."/>
            <person name="Kosugi A."/>
        </authorList>
    </citation>
    <scope>NUCLEOTIDE SEQUENCE</scope>
    <source>
        <strain evidence="2">DA-C8</strain>
    </source>
</reference>
<evidence type="ECO:0000313" key="3">
    <source>
        <dbReference type="Proteomes" id="UP000654993"/>
    </source>
</evidence>
<dbReference type="RefSeq" id="WP_200965126.1">
    <property type="nucleotide sequence ID" value="NZ_BMAQ01000001.1"/>
</dbReference>
<feature type="transmembrane region" description="Helical" evidence="1">
    <location>
        <begin position="79"/>
        <end position="109"/>
    </location>
</feature>
<feature type="transmembrane region" description="Helical" evidence="1">
    <location>
        <begin position="6"/>
        <end position="37"/>
    </location>
</feature>
<keyword evidence="1" id="KW-1133">Transmembrane helix</keyword>
<protein>
    <submittedName>
        <fullName evidence="2">Stage V sporulation protein AB</fullName>
    </submittedName>
</protein>
<proteinExistence type="predicted"/>
<reference evidence="2" key="2">
    <citation type="journal article" date="2021" name="Data Brief">
        <title>Draft genome sequence data of the facultative, thermophilic, xylanolytic bacterium Paenibacillus sp. strain DA-C8.</title>
        <authorList>
            <person name="Chhe C."/>
            <person name="Uke A."/>
            <person name="Baramee S."/>
            <person name="Ungkulpasvich U."/>
            <person name="Tachaapaikoon C."/>
            <person name="Pason P."/>
            <person name="Waeonukul R."/>
            <person name="Ratanakhanokchai K."/>
            <person name="Kosugi A."/>
        </authorList>
    </citation>
    <scope>NUCLEOTIDE SEQUENCE</scope>
    <source>
        <strain evidence="2">DA-C8</strain>
    </source>
</reference>
<dbReference type="EMBL" id="BMAQ01000001">
    <property type="protein sequence ID" value="GFR36829.1"/>
    <property type="molecule type" value="Genomic_DNA"/>
</dbReference>
<keyword evidence="1" id="KW-0472">Membrane</keyword>
<accession>A0A916VEP3</accession>
<gene>
    <name evidence="2" type="primary">spoVAB</name>
    <name evidence="2" type="ORF">PRECH8_01250</name>
</gene>
<dbReference type="Pfam" id="PF13782">
    <property type="entry name" value="SpoVAB"/>
    <property type="match status" value="1"/>
</dbReference>
<feature type="transmembrane region" description="Helical" evidence="1">
    <location>
        <begin position="121"/>
        <end position="141"/>
    </location>
</feature>
<dbReference type="AlphaFoldDB" id="A0A916VEP3"/>
<sequence length="144" mass="15498">MTAASVTSIILVILLGFAGGLAVGGGFVAFIVVLDIIPRLAQITCSRDRIAWLEAAVVSGVIFWTTADFNDWSWSGHLLGTAVIGLFAGIFVGMLAAALTEVLNVLPILAKRLQLFDDLRWLLLAMVLGKVCGSLFDWLVYPYI</sequence>
<organism evidence="2 3">
    <name type="scientific">Insulibacter thermoxylanivorax</name>
    <dbReference type="NCBI Taxonomy" id="2749268"/>
    <lineage>
        <taxon>Bacteria</taxon>
        <taxon>Bacillati</taxon>
        <taxon>Bacillota</taxon>
        <taxon>Bacilli</taxon>
        <taxon>Bacillales</taxon>
        <taxon>Paenibacillaceae</taxon>
        <taxon>Insulibacter</taxon>
    </lineage>
</organism>
<comment type="caution">
    <text evidence="2">The sequence shown here is derived from an EMBL/GenBank/DDBJ whole genome shotgun (WGS) entry which is preliminary data.</text>
</comment>
<dbReference type="InterPro" id="IPR020144">
    <property type="entry name" value="SpoVAB"/>
</dbReference>
<evidence type="ECO:0000313" key="2">
    <source>
        <dbReference type="EMBL" id="GFR36829.1"/>
    </source>
</evidence>